<evidence type="ECO:0000313" key="3">
    <source>
        <dbReference type="Proteomes" id="UP000566324"/>
    </source>
</evidence>
<evidence type="ECO:0000313" key="2">
    <source>
        <dbReference type="EMBL" id="MBB4633276.1"/>
    </source>
</evidence>
<name>A0A7W7F7C3_9SPHN</name>
<accession>A0A7W7F7C3</accession>
<dbReference type="InterPro" id="IPR041650">
    <property type="entry name" value="HEPN_Swt1"/>
</dbReference>
<keyword evidence="3" id="KW-1185">Reference proteome</keyword>
<feature type="domain" description="Swt1-like HEPN" evidence="1">
    <location>
        <begin position="279"/>
        <end position="404"/>
    </location>
</feature>
<dbReference type="Pfam" id="PF18731">
    <property type="entry name" value="HEPN_Swt1"/>
    <property type="match status" value="1"/>
</dbReference>
<dbReference type="AlphaFoldDB" id="A0A7W7F7C3"/>
<organism evidence="2 3">
    <name type="scientific">Sphingosinicella soli</name>
    <dbReference type="NCBI Taxonomy" id="333708"/>
    <lineage>
        <taxon>Bacteria</taxon>
        <taxon>Pseudomonadati</taxon>
        <taxon>Pseudomonadota</taxon>
        <taxon>Alphaproteobacteria</taxon>
        <taxon>Sphingomonadales</taxon>
        <taxon>Sphingosinicellaceae</taxon>
        <taxon>Sphingosinicella</taxon>
    </lineage>
</organism>
<dbReference type="EMBL" id="JACHNZ010000038">
    <property type="protein sequence ID" value="MBB4633276.1"/>
    <property type="molecule type" value="Genomic_DNA"/>
</dbReference>
<protein>
    <recommendedName>
        <fullName evidence="1">Swt1-like HEPN domain-containing protein</fullName>
    </recommendedName>
</protein>
<reference evidence="2 3" key="1">
    <citation type="submission" date="2020-08" db="EMBL/GenBank/DDBJ databases">
        <title>Genomic Encyclopedia of Type Strains, Phase IV (KMG-IV): sequencing the most valuable type-strain genomes for metagenomic binning, comparative biology and taxonomic classification.</title>
        <authorList>
            <person name="Goeker M."/>
        </authorList>
    </citation>
    <scope>NUCLEOTIDE SEQUENCE [LARGE SCALE GENOMIC DNA]</scope>
    <source>
        <strain evidence="2 3">DSM 17328</strain>
    </source>
</reference>
<gene>
    <name evidence="2" type="ORF">GGQ98_002908</name>
</gene>
<proteinExistence type="predicted"/>
<dbReference type="Proteomes" id="UP000566324">
    <property type="component" value="Unassembled WGS sequence"/>
</dbReference>
<comment type="caution">
    <text evidence="2">The sequence shown here is derived from an EMBL/GenBank/DDBJ whole genome shotgun (WGS) entry which is preliminary data.</text>
</comment>
<dbReference type="RefSeq" id="WP_184070736.1">
    <property type="nucleotide sequence ID" value="NZ_JACHNZ010000038.1"/>
</dbReference>
<sequence>MTDDFRRLWEQQEALRRMMDPLGDLRRHIDPLHDAYNGLGIGSATMDFIRQEEERRKMLADLADVGGVAKITQDFERQRKLLEGPVEEARRLGLFDPNSDIRKSISATMEAQQAYERLFRLPETMELGRIAHETMERASLARIVLGTEDRLQAAMASMRSPWLQIEESLVSAKAFSEIVAMGRGIESRPAFDHIFASALRPGLGDWRDLLTPTPEQLIDPVLRSGFYVERGFDPDLTDFTPTAFDESLRIAGLREPEATEAPDEQEDGFVRAKEAFDQLQRFEVALRRFIERVMQAAFGDDWMKRQLPANMLDAWIDKRDKAVKAGYSEQPLIDYADFTDYRAIIERKDNWNAVFKPVFGRAEDVRESFQRLFPVRITTMHARLITRDDELLLLVETKRVLKAIRGQ</sequence>
<evidence type="ECO:0000259" key="1">
    <source>
        <dbReference type="Pfam" id="PF18731"/>
    </source>
</evidence>